<dbReference type="Proteomes" id="UP000013911">
    <property type="component" value="Unassembled WGS sequence"/>
</dbReference>
<dbReference type="OrthoDB" id="2987623at2"/>
<evidence type="ECO:0000256" key="4">
    <source>
        <dbReference type="ARBA" id="ARBA00023136"/>
    </source>
</evidence>
<keyword evidence="3 5" id="KW-1133">Transmembrane helix</keyword>
<evidence type="ECO:0000259" key="6">
    <source>
        <dbReference type="Pfam" id="PF04893"/>
    </source>
</evidence>
<proteinExistence type="predicted"/>
<evidence type="ECO:0000256" key="3">
    <source>
        <dbReference type="ARBA" id="ARBA00022989"/>
    </source>
</evidence>
<dbReference type="PATRIC" id="fig|1285586.5.peg.2051"/>
<evidence type="ECO:0000256" key="5">
    <source>
        <dbReference type="SAM" id="Phobius"/>
    </source>
</evidence>
<dbReference type="Pfam" id="PF04893">
    <property type="entry name" value="Yip1"/>
    <property type="match status" value="1"/>
</dbReference>
<sequence>MENYNETTQERQKVNPFLNAWIHPKQTARYMIDVKSVWYAILIMSIGYIGLTLTELIDKDSMLDFSPWLIILFCIILSPISGIIGTAISAFITWLVGKLFKGTASYSDLFKGLSLTAIPYTVLIPLFIIWLFISPESLMDANFAGSVPWIFWLSTFATVVVAIWSVVISVGVVAEAHQFSNWKAFFTIFIPSIIIFIIILVLFLVIFIGAIGIGMM</sequence>
<feature type="transmembrane region" description="Helical" evidence="5">
    <location>
        <begin position="149"/>
        <end position="173"/>
    </location>
</feature>
<accession>R7ZEN6</accession>
<feature type="transmembrane region" description="Helical" evidence="5">
    <location>
        <begin position="37"/>
        <end position="57"/>
    </location>
</feature>
<keyword evidence="2 5" id="KW-0812">Transmembrane</keyword>
<feature type="domain" description="Yip1" evidence="6">
    <location>
        <begin position="20"/>
        <end position="202"/>
    </location>
</feature>
<organism evidence="7 8">
    <name type="scientific">Lysinibacillus sphaericus OT4b.31</name>
    <dbReference type="NCBI Taxonomy" id="1285586"/>
    <lineage>
        <taxon>Bacteria</taxon>
        <taxon>Bacillati</taxon>
        <taxon>Bacillota</taxon>
        <taxon>Bacilli</taxon>
        <taxon>Bacillales</taxon>
        <taxon>Bacillaceae</taxon>
        <taxon>Lysinibacillus</taxon>
    </lineage>
</organism>
<comment type="subcellular location">
    <subcellularLocation>
        <location evidence="1">Membrane</location>
        <topology evidence="1">Multi-pass membrane protein</topology>
    </subcellularLocation>
</comment>
<feature type="transmembrane region" description="Helical" evidence="5">
    <location>
        <begin position="185"/>
        <end position="213"/>
    </location>
</feature>
<dbReference type="RefSeq" id="WP_010858976.1">
    <property type="nucleotide sequence ID" value="NZ_KB933398.1"/>
</dbReference>
<evidence type="ECO:0000313" key="8">
    <source>
        <dbReference type="Proteomes" id="UP000013911"/>
    </source>
</evidence>
<keyword evidence="4 5" id="KW-0472">Membrane</keyword>
<dbReference type="EMBL" id="AQPX01000017">
    <property type="protein sequence ID" value="EON72491.1"/>
    <property type="molecule type" value="Genomic_DNA"/>
</dbReference>
<dbReference type="HOGENOM" id="CLU_109313_0_0_9"/>
<evidence type="ECO:0000256" key="2">
    <source>
        <dbReference type="ARBA" id="ARBA00022692"/>
    </source>
</evidence>
<dbReference type="eggNOG" id="ENOG5032R3R">
    <property type="taxonomic scope" value="Bacteria"/>
</dbReference>
<dbReference type="AlphaFoldDB" id="R7ZEN6"/>
<name>R7ZEN6_LYSSH</name>
<gene>
    <name evidence="7" type="ORF">H131_10138</name>
</gene>
<evidence type="ECO:0000256" key="1">
    <source>
        <dbReference type="ARBA" id="ARBA00004141"/>
    </source>
</evidence>
<protein>
    <recommendedName>
        <fullName evidence="6">Yip1 domain-containing protein</fullName>
    </recommendedName>
</protein>
<comment type="caution">
    <text evidence="7">The sequence shown here is derived from an EMBL/GenBank/DDBJ whole genome shotgun (WGS) entry which is preliminary data.</text>
</comment>
<feature type="transmembrane region" description="Helical" evidence="5">
    <location>
        <begin position="69"/>
        <end position="97"/>
    </location>
</feature>
<evidence type="ECO:0000313" key="7">
    <source>
        <dbReference type="EMBL" id="EON72491.1"/>
    </source>
</evidence>
<dbReference type="InterPro" id="IPR006977">
    <property type="entry name" value="Yip1_dom"/>
</dbReference>
<reference evidence="7 8" key="1">
    <citation type="submission" date="2013-04" db="EMBL/GenBank/DDBJ databases">
        <title>Draft genome of the heavy metal tolerant bacterium Lysinibacillus sphaericus strain OT4b.31.</title>
        <authorList>
            <person name="Pena-Montenegro T.D."/>
            <person name="Dussan J."/>
        </authorList>
    </citation>
    <scope>NUCLEOTIDE SEQUENCE [LARGE SCALE GENOMIC DNA]</scope>
    <source>
        <strain evidence="7 8">OT4b.31</strain>
    </source>
</reference>
<dbReference type="GO" id="GO:0016020">
    <property type="term" value="C:membrane"/>
    <property type="evidence" value="ECO:0007669"/>
    <property type="project" value="UniProtKB-SubCell"/>
</dbReference>
<feature type="transmembrane region" description="Helical" evidence="5">
    <location>
        <begin position="109"/>
        <end position="133"/>
    </location>
</feature>